<gene>
    <name evidence="1" type="ORF">Forpe1208_v014267</name>
</gene>
<dbReference type="EMBL" id="JAELUQ010000011">
    <property type="protein sequence ID" value="KAG7406045.1"/>
    <property type="molecule type" value="Genomic_DNA"/>
</dbReference>
<comment type="caution">
    <text evidence="1">The sequence shown here is derived from an EMBL/GenBank/DDBJ whole genome shotgun (WGS) entry which is preliminary data.</text>
</comment>
<dbReference type="AlphaFoldDB" id="A0A8J5NKC3"/>
<organism evidence="1 2">
    <name type="scientific">Fusarium oxysporum f. sp. rapae</name>
    <dbReference type="NCBI Taxonomy" id="485398"/>
    <lineage>
        <taxon>Eukaryota</taxon>
        <taxon>Fungi</taxon>
        <taxon>Dikarya</taxon>
        <taxon>Ascomycota</taxon>
        <taxon>Pezizomycotina</taxon>
        <taxon>Sordariomycetes</taxon>
        <taxon>Hypocreomycetidae</taxon>
        <taxon>Hypocreales</taxon>
        <taxon>Nectriaceae</taxon>
        <taxon>Fusarium</taxon>
        <taxon>Fusarium oxysporum species complex</taxon>
    </lineage>
</organism>
<evidence type="ECO:0000313" key="2">
    <source>
        <dbReference type="Proteomes" id="UP000694050"/>
    </source>
</evidence>
<reference evidence="1" key="1">
    <citation type="submission" date="2021-04" db="EMBL/GenBank/DDBJ databases">
        <title>First draft genome resource for Brassicaceae pathogens Fusarium oxysporum f. sp. raphani and Fusarium oxysporum f. sp. rapae.</title>
        <authorList>
            <person name="Asai S."/>
        </authorList>
    </citation>
    <scope>NUCLEOTIDE SEQUENCE</scope>
    <source>
        <strain evidence="1">Tf1208</strain>
    </source>
</reference>
<accession>A0A8J5NKC3</accession>
<sequence length="82" mass="9864">MPDDTNKPKENITNLGIEANKAAKTYISYLQDEVQRLKDEEDRDRWIQELVERNEFLEKEIKRLVEEIKKSSPEKEEETRNK</sequence>
<dbReference type="Proteomes" id="UP000694050">
    <property type="component" value="Unassembled WGS sequence"/>
</dbReference>
<protein>
    <submittedName>
        <fullName evidence="1">Uncharacterized protein</fullName>
    </submittedName>
</protein>
<evidence type="ECO:0000313" key="1">
    <source>
        <dbReference type="EMBL" id="KAG7406045.1"/>
    </source>
</evidence>
<name>A0A8J5NKC3_FUSOX</name>
<proteinExistence type="predicted"/>